<keyword evidence="8" id="KW-0067">ATP-binding</keyword>
<dbReference type="Proteomes" id="UP000189177">
    <property type="component" value="Unassembled WGS sequence"/>
</dbReference>
<feature type="domain" description="Helicase C-terminal" evidence="13">
    <location>
        <begin position="264"/>
        <end position="429"/>
    </location>
</feature>
<dbReference type="NCBIfam" id="TIGR01596">
    <property type="entry name" value="cas3_HD"/>
    <property type="match status" value="1"/>
</dbReference>
<dbReference type="InterPro" id="IPR001650">
    <property type="entry name" value="Helicase_C-like"/>
</dbReference>
<dbReference type="GO" id="GO:0004518">
    <property type="term" value="F:nuclease activity"/>
    <property type="evidence" value="ECO:0007669"/>
    <property type="project" value="UniProtKB-KW"/>
</dbReference>
<evidence type="ECO:0000256" key="3">
    <source>
        <dbReference type="ARBA" id="ARBA00022722"/>
    </source>
</evidence>
<feature type="domain" description="Helicase ATP-binding" evidence="12">
    <location>
        <begin position="21"/>
        <end position="206"/>
    </location>
</feature>
<feature type="domain" description="HD Cas3-type" evidence="14">
    <location>
        <begin position="578"/>
        <end position="785"/>
    </location>
</feature>
<keyword evidence="16" id="KW-1185">Reference proteome</keyword>
<dbReference type="Pfam" id="PF22590">
    <property type="entry name" value="Cas3-like_C_2"/>
    <property type="match status" value="1"/>
</dbReference>
<dbReference type="GO" id="GO:0051607">
    <property type="term" value="P:defense response to virus"/>
    <property type="evidence" value="ECO:0007669"/>
    <property type="project" value="UniProtKB-KW"/>
</dbReference>
<dbReference type="PANTHER" id="PTHR47959:SF16">
    <property type="entry name" value="CRISPR-ASSOCIATED NUCLEASE_HELICASE CAS3-RELATED"/>
    <property type="match status" value="1"/>
</dbReference>
<reference evidence="15 16" key="1">
    <citation type="submission" date="2017-02" db="EMBL/GenBank/DDBJ databases">
        <title>Genomic diversity within the haloalkaliphilic genus Thioalkalivibrio.</title>
        <authorList>
            <person name="Ahn A.-C."/>
            <person name="Meier-Kolthoff J."/>
            <person name="Overmars L."/>
            <person name="Richter M."/>
            <person name="Woyke T."/>
            <person name="Sorokin D.Y."/>
            <person name="Muyzer G."/>
        </authorList>
    </citation>
    <scope>NUCLEOTIDE SEQUENCE [LARGE SCALE GENOMIC DNA]</scope>
    <source>
        <strain evidence="15 16">HL17</strain>
    </source>
</reference>
<dbReference type="Pfam" id="PF18019">
    <property type="entry name" value="Cas3_HD"/>
    <property type="match status" value="1"/>
</dbReference>
<evidence type="ECO:0000256" key="2">
    <source>
        <dbReference type="ARBA" id="ARBA00009046"/>
    </source>
</evidence>
<comment type="similarity">
    <text evidence="10">Belongs to the DEAD box helicase family.</text>
</comment>
<dbReference type="InterPro" id="IPR054712">
    <property type="entry name" value="Cas3-like_dom"/>
</dbReference>
<evidence type="ECO:0000256" key="1">
    <source>
        <dbReference type="ARBA" id="ARBA00006847"/>
    </source>
</evidence>
<comment type="similarity">
    <text evidence="1">In the N-terminal section; belongs to the CRISPR-associated nuclease Cas3-HD family.</text>
</comment>
<evidence type="ECO:0008006" key="17">
    <source>
        <dbReference type="Google" id="ProtNLM"/>
    </source>
</evidence>
<dbReference type="InterPro" id="IPR006483">
    <property type="entry name" value="CRISPR-assoc_Cas3_HD"/>
</dbReference>
<dbReference type="OrthoDB" id="9810236at2"/>
<dbReference type="PANTHER" id="PTHR47959">
    <property type="entry name" value="ATP-DEPENDENT RNA HELICASE RHLE-RELATED"/>
    <property type="match status" value="1"/>
</dbReference>
<dbReference type="Pfam" id="PF00270">
    <property type="entry name" value="DEAD"/>
    <property type="match status" value="1"/>
</dbReference>
<keyword evidence="9" id="KW-0051">Antiviral defense</keyword>
<feature type="region of interest" description="Disordered" evidence="11">
    <location>
        <begin position="559"/>
        <end position="579"/>
    </location>
</feature>
<dbReference type="InterPro" id="IPR006474">
    <property type="entry name" value="Helicase_Cas3_CRISPR-ass_core"/>
</dbReference>
<dbReference type="GO" id="GO:0005829">
    <property type="term" value="C:cytosol"/>
    <property type="evidence" value="ECO:0007669"/>
    <property type="project" value="TreeGrafter"/>
</dbReference>
<name>A0A1V2ZXY7_9GAMM</name>
<keyword evidence="7" id="KW-0347">Helicase</keyword>
<evidence type="ECO:0000256" key="7">
    <source>
        <dbReference type="ARBA" id="ARBA00022806"/>
    </source>
</evidence>
<dbReference type="SMART" id="SM00490">
    <property type="entry name" value="HELICc"/>
    <property type="match status" value="1"/>
</dbReference>
<accession>A0A1V2ZXY7</accession>
<sequence length="795" mass="89357">MNYQEFFERASDGMSPFPYQARLAEQAWPDVMNVPTGLGKTAAVTLAWLYKRQQLRDEATPRRLVWCLPMRVLAEQTRDAAEQWLEHLGLLGAPGEPGRVSVHLLMGGSDDASAARWAEQPESDMILIGTQDMLLSRALMRGYGMSRFQWPIHFSLLHNDALWVFDEIQLMGSGLPTTAQLEAFRRSLSTAKGARSLWMSATLNPDWLGTVDFRPHLEALSVLELSEEERNSAAVQQRRESSKPLARAEVALTRDNAKSGAAAYIKELVEAVQTAHQPGTQSLVILNTVERAQALYEQLEKACPGRALLVHSRFRQQERARINAALAETEFGDEGRIVVATQAIEAGVDISSRTLFTELAPWASLVQRFGRCNRYGEWNDTGAALYWIDLEAGQSSPYDDETLRAAREKVAALDSATPGQLPVTDEEAPLTSVLRRRDFIALFNTDPDLSGFDVDVSPYIRDADDLDAQVFWRQQPSADQPQPHRDEICRASLSQLKRYMEKRKKHGVTAWQWDSLDGQWKPFHGNVRPGLVLMLDAAHGGYDEAVGFRPEQIKKPVPVAAERDDGTDERFGGDGPSRQSLPVVLSEHLSHVEREARALTSAVALEDEVADRIARAGRWHDVGKAHDVFQRTMTACDQMAENSDRQWAKSPCSGRHERPYFRHELASMLAWLLHHGDEPGADLIAYLVAAHHGKVRMSLRALPDEKSPENPDRRYARGVWEDDRLPPVEVPGETLPETRLRLDLMEMGEGAMGPSWSERVHRLLDEHGPFRLAWYETLVRLADWRASGKEQETES</sequence>
<dbReference type="RefSeq" id="WP_077244399.1">
    <property type="nucleotide sequence ID" value="NZ_MUZR01000032.1"/>
</dbReference>
<dbReference type="InterPro" id="IPR027417">
    <property type="entry name" value="P-loop_NTPase"/>
</dbReference>
<dbReference type="PROSITE" id="PS51192">
    <property type="entry name" value="HELICASE_ATP_BIND_1"/>
    <property type="match status" value="1"/>
</dbReference>
<keyword evidence="4" id="KW-0479">Metal-binding</keyword>
<evidence type="ECO:0000313" key="16">
    <source>
        <dbReference type="Proteomes" id="UP000189177"/>
    </source>
</evidence>
<dbReference type="AlphaFoldDB" id="A0A1V2ZXY7"/>
<gene>
    <name evidence="15" type="ORF">B1A74_08675</name>
</gene>
<protein>
    <recommendedName>
        <fullName evidence="17">CRISPR-associated helicase/endonuclease Cas3</fullName>
    </recommendedName>
</protein>
<evidence type="ECO:0000259" key="12">
    <source>
        <dbReference type="PROSITE" id="PS51192"/>
    </source>
</evidence>
<evidence type="ECO:0000256" key="11">
    <source>
        <dbReference type="SAM" id="MobiDB-lite"/>
    </source>
</evidence>
<comment type="similarity">
    <text evidence="2">In the central section; belongs to the CRISPR-associated helicase Cas3 family.</text>
</comment>
<dbReference type="SUPFAM" id="SSF52540">
    <property type="entry name" value="P-loop containing nucleoside triphosphate hydrolases"/>
    <property type="match status" value="1"/>
</dbReference>
<dbReference type="InterPro" id="IPR014001">
    <property type="entry name" value="Helicase_ATP-bd"/>
</dbReference>
<dbReference type="EMBL" id="MUZR01000032">
    <property type="protein sequence ID" value="OOC09881.1"/>
    <property type="molecule type" value="Genomic_DNA"/>
</dbReference>
<dbReference type="NCBIfam" id="TIGR01587">
    <property type="entry name" value="cas3_core"/>
    <property type="match status" value="1"/>
</dbReference>
<keyword evidence="5" id="KW-0547">Nucleotide-binding</keyword>
<dbReference type="SMART" id="SM00487">
    <property type="entry name" value="DEXDc"/>
    <property type="match status" value="1"/>
</dbReference>
<dbReference type="Gene3D" id="1.10.3210.30">
    <property type="match status" value="1"/>
</dbReference>
<keyword evidence="6" id="KW-0378">Hydrolase</keyword>
<dbReference type="STRING" id="252474.B1A74_08675"/>
<evidence type="ECO:0000256" key="8">
    <source>
        <dbReference type="ARBA" id="ARBA00022840"/>
    </source>
</evidence>
<dbReference type="GO" id="GO:0046872">
    <property type="term" value="F:metal ion binding"/>
    <property type="evidence" value="ECO:0007669"/>
    <property type="project" value="UniProtKB-KW"/>
</dbReference>
<dbReference type="PROSITE" id="PS51194">
    <property type="entry name" value="HELICASE_CTER"/>
    <property type="match status" value="1"/>
</dbReference>
<comment type="caution">
    <text evidence="15">The sequence shown here is derived from an EMBL/GenBank/DDBJ whole genome shotgun (WGS) entry which is preliminary data.</text>
</comment>
<evidence type="ECO:0000256" key="10">
    <source>
        <dbReference type="ARBA" id="ARBA00038437"/>
    </source>
</evidence>
<dbReference type="GO" id="GO:0016787">
    <property type="term" value="F:hydrolase activity"/>
    <property type="evidence" value="ECO:0007669"/>
    <property type="project" value="UniProtKB-KW"/>
</dbReference>
<evidence type="ECO:0000259" key="14">
    <source>
        <dbReference type="PROSITE" id="PS51643"/>
    </source>
</evidence>
<evidence type="ECO:0000256" key="5">
    <source>
        <dbReference type="ARBA" id="ARBA00022741"/>
    </source>
</evidence>
<feature type="compositionally biased region" description="Basic and acidic residues" evidence="11">
    <location>
        <begin position="561"/>
        <end position="572"/>
    </location>
</feature>
<dbReference type="InterPro" id="IPR050079">
    <property type="entry name" value="DEAD_box_RNA_helicase"/>
</dbReference>
<evidence type="ECO:0000313" key="15">
    <source>
        <dbReference type="EMBL" id="OOC09881.1"/>
    </source>
</evidence>
<evidence type="ECO:0000259" key="13">
    <source>
        <dbReference type="PROSITE" id="PS51194"/>
    </source>
</evidence>
<dbReference type="GO" id="GO:0005524">
    <property type="term" value="F:ATP binding"/>
    <property type="evidence" value="ECO:0007669"/>
    <property type="project" value="UniProtKB-KW"/>
</dbReference>
<evidence type="ECO:0000256" key="9">
    <source>
        <dbReference type="ARBA" id="ARBA00023118"/>
    </source>
</evidence>
<dbReference type="InterPro" id="IPR038257">
    <property type="entry name" value="CRISPR-assoc_Cas3_HD_sf"/>
</dbReference>
<dbReference type="InterPro" id="IPR011545">
    <property type="entry name" value="DEAD/DEAH_box_helicase_dom"/>
</dbReference>
<dbReference type="Gene3D" id="3.40.50.300">
    <property type="entry name" value="P-loop containing nucleotide triphosphate hydrolases"/>
    <property type="match status" value="2"/>
</dbReference>
<organism evidence="15 16">
    <name type="scientific">Thioalkalivibrio halophilus</name>
    <dbReference type="NCBI Taxonomy" id="252474"/>
    <lineage>
        <taxon>Bacteria</taxon>
        <taxon>Pseudomonadati</taxon>
        <taxon>Pseudomonadota</taxon>
        <taxon>Gammaproteobacteria</taxon>
        <taxon>Chromatiales</taxon>
        <taxon>Ectothiorhodospiraceae</taxon>
        <taxon>Thioalkalivibrio</taxon>
    </lineage>
</organism>
<keyword evidence="3" id="KW-0540">Nuclease</keyword>
<evidence type="ECO:0000256" key="4">
    <source>
        <dbReference type="ARBA" id="ARBA00022723"/>
    </source>
</evidence>
<evidence type="ECO:0000256" key="6">
    <source>
        <dbReference type="ARBA" id="ARBA00022801"/>
    </source>
</evidence>
<dbReference type="GO" id="GO:0003676">
    <property type="term" value="F:nucleic acid binding"/>
    <property type="evidence" value="ECO:0007669"/>
    <property type="project" value="InterPro"/>
</dbReference>
<dbReference type="PROSITE" id="PS51643">
    <property type="entry name" value="HD_CAS3"/>
    <property type="match status" value="1"/>
</dbReference>
<proteinExistence type="inferred from homology"/>
<dbReference type="GO" id="GO:0003724">
    <property type="term" value="F:RNA helicase activity"/>
    <property type="evidence" value="ECO:0007669"/>
    <property type="project" value="TreeGrafter"/>
</dbReference>